<proteinExistence type="predicted"/>
<dbReference type="AlphaFoldDB" id="A0A1T5FPA9"/>
<dbReference type="EMBL" id="FUYZ01000007">
    <property type="protein sequence ID" value="SKB97985.1"/>
    <property type="molecule type" value="Genomic_DNA"/>
</dbReference>
<name>A0A1T5FPA9_9FLAO</name>
<reference evidence="1 2" key="1">
    <citation type="submission" date="2017-02" db="EMBL/GenBank/DDBJ databases">
        <authorList>
            <person name="Peterson S.W."/>
        </authorList>
    </citation>
    <scope>NUCLEOTIDE SEQUENCE [LARGE SCALE GENOMIC DNA]</scope>
    <source>
        <strain evidence="1 2">DSM 22323</strain>
    </source>
</reference>
<dbReference type="GO" id="GO:0003677">
    <property type="term" value="F:DNA binding"/>
    <property type="evidence" value="ECO:0007669"/>
    <property type="project" value="InterPro"/>
</dbReference>
<dbReference type="InterPro" id="IPR010982">
    <property type="entry name" value="Lambda_DNA-bd_dom_sf"/>
</dbReference>
<dbReference type="OrthoDB" id="1098026at2"/>
<protein>
    <recommendedName>
        <fullName evidence="3">BetR domain-containing protein</fullName>
    </recommendedName>
</protein>
<evidence type="ECO:0000313" key="2">
    <source>
        <dbReference type="Proteomes" id="UP000191112"/>
    </source>
</evidence>
<dbReference type="RefSeq" id="WP_079667401.1">
    <property type="nucleotide sequence ID" value="NZ_FUYZ01000007.1"/>
</dbReference>
<dbReference type="STRING" id="619805.SAMN05660477_02185"/>
<evidence type="ECO:0000313" key="1">
    <source>
        <dbReference type="EMBL" id="SKB97985.1"/>
    </source>
</evidence>
<sequence>MYQEALLREIRKKIGDKSLNDELANILNISYDAAHRRSSLKSKFSLEEAVELARYYQISLDQFVGTPNQLVVQRTQPVKSSEDLLNYFDNSLKILSSFKNKNQQAKVYYSAKDIPFFYTISDSVLSKFKFYVWMNLLNQDKFLTKFKNFDFKYYSESNKALEELYEQQEVTEIWNESSISSILQQIKFYFEIGMISSKEGELILEDLELLFERLESKIADNKNFEIYINELVILNNSILFTNEAENAYFVPFSMFGYIMTNDKVTSDDAKSYFEHQIKNSKSLNNAGNRDRALFFNKMKRKINALKDELC</sequence>
<gene>
    <name evidence="1" type="ORF">SAMN05660477_02185</name>
</gene>
<organism evidence="1 2">
    <name type="scientific">Soonwooa buanensis</name>
    <dbReference type="NCBI Taxonomy" id="619805"/>
    <lineage>
        <taxon>Bacteria</taxon>
        <taxon>Pseudomonadati</taxon>
        <taxon>Bacteroidota</taxon>
        <taxon>Flavobacteriia</taxon>
        <taxon>Flavobacteriales</taxon>
        <taxon>Weeksellaceae</taxon>
        <taxon>Chryseobacterium group</taxon>
        <taxon>Soonwooa</taxon>
    </lineage>
</organism>
<dbReference type="Proteomes" id="UP000191112">
    <property type="component" value="Unassembled WGS sequence"/>
</dbReference>
<accession>A0A1T5FPA9</accession>
<keyword evidence="2" id="KW-1185">Reference proteome</keyword>
<evidence type="ECO:0008006" key="3">
    <source>
        <dbReference type="Google" id="ProtNLM"/>
    </source>
</evidence>
<dbReference type="Gene3D" id="1.10.260.40">
    <property type="entry name" value="lambda repressor-like DNA-binding domains"/>
    <property type="match status" value="1"/>
</dbReference>